<dbReference type="Proteomes" id="UP000683925">
    <property type="component" value="Unassembled WGS sequence"/>
</dbReference>
<sequence>MHLEWQVQAALILKDLQDLKAKIQNHYSNLRRLYKYEFHIIQYQLNYIIYYIQTNINLKQNSCIVRFYFVKFKHQFKQIYLRMLF</sequence>
<proteinExistence type="predicted"/>
<organism evidence="1 2">
    <name type="scientific">Paramecium octaurelia</name>
    <dbReference type="NCBI Taxonomy" id="43137"/>
    <lineage>
        <taxon>Eukaryota</taxon>
        <taxon>Sar</taxon>
        <taxon>Alveolata</taxon>
        <taxon>Ciliophora</taxon>
        <taxon>Intramacronucleata</taxon>
        <taxon>Oligohymenophorea</taxon>
        <taxon>Peniculida</taxon>
        <taxon>Parameciidae</taxon>
        <taxon>Paramecium</taxon>
    </lineage>
</organism>
<name>A0A8S1YPW0_PAROT</name>
<reference evidence="1" key="1">
    <citation type="submission" date="2021-01" db="EMBL/GenBank/DDBJ databases">
        <authorList>
            <consortium name="Genoscope - CEA"/>
            <person name="William W."/>
        </authorList>
    </citation>
    <scope>NUCLEOTIDE SEQUENCE</scope>
</reference>
<keyword evidence="2" id="KW-1185">Reference proteome</keyword>
<evidence type="ECO:0000313" key="2">
    <source>
        <dbReference type="Proteomes" id="UP000683925"/>
    </source>
</evidence>
<accession>A0A8S1YPW0</accession>
<dbReference type="EMBL" id="CAJJDP010000201">
    <property type="protein sequence ID" value="CAD8214967.1"/>
    <property type="molecule type" value="Genomic_DNA"/>
</dbReference>
<protein>
    <submittedName>
        <fullName evidence="1">Uncharacterized protein</fullName>
    </submittedName>
</protein>
<dbReference type="AlphaFoldDB" id="A0A8S1YPW0"/>
<comment type="caution">
    <text evidence="1">The sequence shown here is derived from an EMBL/GenBank/DDBJ whole genome shotgun (WGS) entry which is preliminary data.</text>
</comment>
<gene>
    <name evidence="1" type="ORF">POCTA_138.1.T1970009</name>
</gene>
<evidence type="ECO:0000313" key="1">
    <source>
        <dbReference type="EMBL" id="CAD8214967.1"/>
    </source>
</evidence>